<dbReference type="EMBL" id="DXEM01000038">
    <property type="protein sequence ID" value="HIX68951.1"/>
    <property type="molecule type" value="Genomic_DNA"/>
</dbReference>
<organism evidence="1 2">
    <name type="scientific">Candidatus Anaerostipes excrementavium</name>
    <dbReference type="NCBI Taxonomy" id="2838463"/>
    <lineage>
        <taxon>Bacteria</taxon>
        <taxon>Bacillati</taxon>
        <taxon>Bacillota</taxon>
        <taxon>Clostridia</taxon>
        <taxon>Lachnospirales</taxon>
        <taxon>Lachnospiraceae</taxon>
        <taxon>Anaerostipes</taxon>
    </lineage>
</organism>
<proteinExistence type="predicted"/>
<protein>
    <submittedName>
        <fullName evidence="1">Uncharacterized protein</fullName>
    </submittedName>
</protein>
<evidence type="ECO:0000313" key="1">
    <source>
        <dbReference type="EMBL" id="HIX68951.1"/>
    </source>
</evidence>
<evidence type="ECO:0000313" key="2">
    <source>
        <dbReference type="Proteomes" id="UP000886721"/>
    </source>
</evidence>
<sequence>MKVIFLDVDGVLNSQDLFERCGEDELVPIDEGNIRCLKEIVDATGAEIVLSSSWRYGWAEHRDEVQDWCQLLVDTLEKYQLKIIDKTAYFSSGKREDEIKDWLDKSPEFVESFAILDDGDYDWYRHGYDKHLVKTDFCTGGLRQEHVKQAVDILNRRRFFDFFRRWKRRKPRP</sequence>
<dbReference type="Pfam" id="PF18143">
    <property type="entry name" value="HAD_SAK_2"/>
    <property type="match status" value="1"/>
</dbReference>
<dbReference type="Proteomes" id="UP000886721">
    <property type="component" value="Unassembled WGS sequence"/>
</dbReference>
<comment type="caution">
    <text evidence="1">The sequence shown here is derived from an EMBL/GenBank/DDBJ whole genome shotgun (WGS) entry which is preliminary data.</text>
</comment>
<gene>
    <name evidence="1" type="ORF">H9735_12625</name>
</gene>
<accession>A0A9D2BAF2</accession>
<reference evidence="1" key="1">
    <citation type="journal article" date="2021" name="PeerJ">
        <title>Extensive microbial diversity within the chicken gut microbiome revealed by metagenomics and culture.</title>
        <authorList>
            <person name="Gilroy R."/>
            <person name="Ravi A."/>
            <person name="Getino M."/>
            <person name="Pursley I."/>
            <person name="Horton D.L."/>
            <person name="Alikhan N.F."/>
            <person name="Baker D."/>
            <person name="Gharbi K."/>
            <person name="Hall N."/>
            <person name="Watson M."/>
            <person name="Adriaenssens E.M."/>
            <person name="Foster-Nyarko E."/>
            <person name="Jarju S."/>
            <person name="Secka A."/>
            <person name="Antonio M."/>
            <person name="Oren A."/>
            <person name="Chaudhuri R.R."/>
            <person name="La Ragione R."/>
            <person name="Hildebrand F."/>
            <person name="Pallen M.J."/>
        </authorList>
    </citation>
    <scope>NUCLEOTIDE SEQUENCE</scope>
    <source>
        <strain evidence="1">CHK191-13928</strain>
    </source>
</reference>
<name>A0A9D2BAF2_9FIRM</name>
<dbReference type="AlphaFoldDB" id="A0A9D2BAF2"/>
<reference evidence="1" key="2">
    <citation type="submission" date="2021-04" db="EMBL/GenBank/DDBJ databases">
        <authorList>
            <person name="Gilroy R."/>
        </authorList>
    </citation>
    <scope>NUCLEOTIDE SEQUENCE</scope>
    <source>
        <strain evidence="1">CHK191-13928</strain>
    </source>
</reference>